<feature type="compositionally biased region" description="Polar residues" evidence="1">
    <location>
        <begin position="213"/>
        <end position="222"/>
    </location>
</feature>
<dbReference type="GeneID" id="35601078"/>
<protein>
    <recommendedName>
        <fullName evidence="2">DUF7605 domain-containing protein</fullName>
    </recommendedName>
</protein>
<accession>A0A2D3VBI7</accession>
<gene>
    <name evidence="3" type="ORF">RCC_05931</name>
</gene>
<dbReference type="STRING" id="112498.A0A2D3VBI7"/>
<feature type="compositionally biased region" description="Acidic residues" evidence="1">
    <location>
        <begin position="187"/>
        <end position="211"/>
    </location>
</feature>
<dbReference type="PANTHER" id="PTHR36681">
    <property type="entry name" value="NUCLEAR GTPASE, GERMINAL CENTER-ASSOCIATED, TANDEM DUPLICATE 3"/>
    <property type="match status" value="1"/>
</dbReference>
<keyword evidence="4" id="KW-1185">Reference proteome</keyword>
<dbReference type="EMBL" id="FJUY01000008">
    <property type="protein sequence ID" value="CZT20074.1"/>
    <property type="molecule type" value="Genomic_DNA"/>
</dbReference>
<organism evidence="3 4">
    <name type="scientific">Ramularia collo-cygni</name>
    <dbReference type="NCBI Taxonomy" id="112498"/>
    <lineage>
        <taxon>Eukaryota</taxon>
        <taxon>Fungi</taxon>
        <taxon>Dikarya</taxon>
        <taxon>Ascomycota</taxon>
        <taxon>Pezizomycotina</taxon>
        <taxon>Dothideomycetes</taxon>
        <taxon>Dothideomycetidae</taxon>
        <taxon>Mycosphaerellales</taxon>
        <taxon>Mycosphaerellaceae</taxon>
        <taxon>Ramularia</taxon>
    </lineage>
</organism>
<dbReference type="Pfam" id="PF24564">
    <property type="entry name" value="DUF7605"/>
    <property type="match status" value="1"/>
</dbReference>
<name>A0A2D3VBI7_9PEZI</name>
<dbReference type="OrthoDB" id="3598281at2759"/>
<evidence type="ECO:0000259" key="2">
    <source>
        <dbReference type="Pfam" id="PF24564"/>
    </source>
</evidence>
<dbReference type="AlphaFoldDB" id="A0A2D3VBI7"/>
<evidence type="ECO:0000256" key="1">
    <source>
        <dbReference type="SAM" id="MobiDB-lite"/>
    </source>
</evidence>
<evidence type="ECO:0000313" key="4">
    <source>
        <dbReference type="Proteomes" id="UP000225277"/>
    </source>
</evidence>
<dbReference type="RefSeq" id="XP_023626963.1">
    <property type="nucleotide sequence ID" value="XM_023771195.1"/>
</dbReference>
<evidence type="ECO:0000313" key="3">
    <source>
        <dbReference type="EMBL" id="CZT20074.1"/>
    </source>
</evidence>
<dbReference type="Proteomes" id="UP000225277">
    <property type="component" value="Unassembled WGS sequence"/>
</dbReference>
<feature type="region of interest" description="Disordered" evidence="1">
    <location>
        <begin position="171"/>
        <end position="235"/>
    </location>
</feature>
<feature type="domain" description="DUF7605" evidence="2">
    <location>
        <begin position="17"/>
        <end position="74"/>
    </location>
</feature>
<dbReference type="InterPro" id="IPR056024">
    <property type="entry name" value="DUF7605"/>
</dbReference>
<reference evidence="3 4" key="1">
    <citation type="submission" date="2016-03" db="EMBL/GenBank/DDBJ databases">
        <authorList>
            <person name="Ploux O."/>
        </authorList>
    </citation>
    <scope>NUCLEOTIDE SEQUENCE [LARGE SCALE GENOMIC DNA]</scope>
    <source>
        <strain evidence="3 4">URUG2</strain>
    </source>
</reference>
<sequence>MGMLGANLPTHSSAFGDICQEAVTKLNEGQRELSRQFTPVIAAAMEPVYEQCNQESGKGSFARMKAAMAAHVGGKGPDMFQDASEQVKASLRALCKGITKFYLEKMDDVFLAMKRDYLGIVGGVVGQITMPKEERMVRRAVDEAISAADGIFSEVLDGDLEDLKVKFSAPIDDATGDEPKDDIIFTENDDEDDAEEDGGDETADENDDADDIMTNQGNTATEADTPVIPGASLED</sequence>
<proteinExistence type="predicted"/>
<dbReference type="PANTHER" id="PTHR36681:SF3">
    <property type="entry name" value="NUCLEAR GTPASE, GERMINAL CENTER-ASSOCIATED, TANDEM DUPLICATE 3"/>
    <property type="match status" value="1"/>
</dbReference>